<evidence type="ECO:0000256" key="1">
    <source>
        <dbReference type="ARBA" id="ARBA00022603"/>
    </source>
</evidence>
<protein>
    <recommendedName>
        <fullName evidence="5">tRNA (cytosine(38)-C(5))-methyltransferase</fullName>
        <ecNumber evidence="4">2.1.1.204</ecNumber>
    </recommendedName>
    <alternativeName>
        <fullName evidence="6">DNA (cytosine-5)-methyltransferase-like protein 2</fullName>
    </alternativeName>
</protein>
<keyword evidence="1 7" id="KW-0489">Methyltransferase</keyword>
<dbReference type="GO" id="GO:0032259">
    <property type="term" value="P:methylation"/>
    <property type="evidence" value="ECO:0007669"/>
    <property type="project" value="UniProtKB-KW"/>
</dbReference>
<dbReference type="InterPro" id="IPR050750">
    <property type="entry name" value="C5-MTase"/>
</dbReference>
<organism evidence="9">
    <name type="scientific">Psilocybe cubensis</name>
    <name type="common">Psychedelic mushroom</name>
    <name type="synonym">Stropharia cubensis</name>
    <dbReference type="NCBI Taxonomy" id="181762"/>
    <lineage>
        <taxon>Eukaryota</taxon>
        <taxon>Fungi</taxon>
        <taxon>Dikarya</taxon>
        <taxon>Basidiomycota</taxon>
        <taxon>Agaricomycotina</taxon>
        <taxon>Agaricomycetes</taxon>
        <taxon>Agaricomycetidae</taxon>
        <taxon>Agaricales</taxon>
        <taxon>Agaricineae</taxon>
        <taxon>Strophariaceae</taxon>
        <taxon>Psilocybe</taxon>
    </lineage>
</organism>
<sequence length="374" mass="41716">MTVGVLEFYSGIGGLHLALARSSVDAKVIQALDWDQTACNVYRANHGNVARKVDISTLTATELSRLKADLWLLSPACQPYTVLNPNAKGADDPRAQSFIHLVKNVLPALASCDDHPRRLLVENVAGFEDSTTRQTLVTTLRSIGYNTVELLLTPLQFGIPNSRLRYYLLAKKAPLAFKHVSPGASNEVWRQIPGSGPAWSDSRLDIEKDSTIDLSDILEIKSYLDKPSDEEKANENAVPDKILLKWGRLFDIVKPSSKRTCCFTRGYTQLVERAGSILQENEQLDTTSTFDEFLEAQSSGHPNAVDILHPLKLRYFSPSELLRIFAFESIGTDAKFIWPDNVSRKTKYKLIGNSVNVKVVQELIEYLFDECESG</sequence>
<comment type="caution">
    <text evidence="9">The sequence shown here is derived from an EMBL/GenBank/DDBJ whole genome shotgun (WGS) entry which is preliminary data.</text>
</comment>
<evidence type="ECO:0000256" key="5">
    <source>
        <dbReference type="ARBA" id="ARBA00039681"/>
    </source>
</evidence>
<gene>
    <name evidence="9" type="ORF">JR316_008431</name>
</gene>
<feature type="active site" evidence="7">
    <location>
        <position position="77"/>
    </location>
</feature>
<dbReference type="InterPro" id="IPR031303">
    <property type="entry name" value="C5_meth_CS"/>
</dbReference>
<dbReference type="GO" id="GO:0008168">
    <property type="term" value="F:methyltransferase activity"/>
    <property type="evidence" value="ECO:0007669"/>
    <property type="project" value="UniProtKB-KW"/>
</dbReference>
<dbReference type="PANTHER" id="PTHR46098:SF1">
    <property type="entry name" value="TRNA (CYTOSINE(38)-C(5))-METHYLTRANSFERASE"/>
    <property type="match status" value="1"/>
</dbReference>
<reference evidence="9" key="1">
    <citation type="submission" date="2021-02" db="EMBL/GenBank/DDBJ databases">
        <title>Psilocybe cubensis genome.</title>
        <authorList>
            <person name="Mckernan K.J."/>
            <person name="Crawford S."/>
            <person name="Trippe A."/>
            <person name="Kane L.T."/>
            <person name="Mclaughlin S."/>
        </authorList>
    </citation>
    <scope>NUCLEOTIDE SEQUENCE [LARGE SCALE GENOMIC DNA]</scope>
    <source>
        <strain evidence="9">MGC-MH-2018</strain>
    </source>
</reference>
<name>A0A8H7XRU3_PSICU</name>
<keyword evidence="3 7" id="KW-0949">S-adenosyl-L-methionine</keyword>
<comment type="similarity">
    <text evidence="7 8">Belongs to the class I-like SAM-binding methyltransferase superfamily. C5-methyltransferase family.</text>
</comment>
<evidence type="ECO:0000256" key="6">
    <source>
        <dbReference type="ARBA" id="ARBA00042810"/>
    </source>
</evidence>
<evidence type="ECO:0000256" key="7">
    <source>
        <dbReference type="PROSITE-ProRule" id="PRU01016"/>
    </source>
</evidence>
<dbReference type="OrthoDB" id="414133at2759"/>
<dbReference type="Pfam" id="PF00145">
    <property type="entry name" value="DNA_methylase"/>
    <property type="match status" value="1"/>
</dbReference>
<accession>A0A8H7XRU3</accession>
<dbReference type="EMBL" id="JAFIQS010000008">
    <property type="protein sequence ID" value="KAG5166346.1"/>
    <property type="molecule type" value="Genomic_DNA"/>
</dbReference>
<dbReference type="AlphaFoldDB" id="A0A8H7XRU3"/>
<dbReference type="InterPro" id="IPR001525">
    <property type="entry name" value="C5_MeTfrase"/>
</dbReference>
<dbReference type="PANTHER" id="PTHR46098">
    <property type="entry name" value="TRNA (CYTOSINE(38)-C(5))-METHYLTRANSFERASE"/>
    <property type="match status" value="1"/>
</dbReference>
<keyword evidence="2 7" id="KW-0808">Transferase</keyword>
<dbReference type="SUPFAM" id="SSF53335">
    <property type="entry name" value="S-adenosyl-L-methionine-dependent methyltransferases"/>
    <property type="match status" value="1"/>
</dbReference>
<evidence type="ECO:0000256" key="3">
    <source>
        <dbReference type="ARBA" id="ARBA00022691"/>
    </source>
</evidence>
<dbReference type="Gene3D" id="3.90.120.10">
    <property type="entry name" value="DNA Methylase, subunit A, domain 2"/>
    <property type="match status" value="1"/>
</dbReference>
<dbReference type="GO" id="GO:0005634">
    <property type="term" value="C:nucleus"/>
    <property type="evidence" value="ECO:0007669"/>
    <property type="project" value="TreeGrafter"/>
</dbReference>
<evidence type="ECO:0000256" key="4">
    <source>
        <dbReference type="ARBA" id="ARBA00039081"/>
    </source>
</evidence>
<dbReference type="PROSITE" id="PS00095">
    <property type="entry name" value="C5_MTASE_2"/>
    <property type="match status" value="1"/>
</dbReference>
<dbReference type="NCBIfam" id="TIGR00675">
    <property type="entry name" value="dcm"/>
    <property type="match status" value="1"/>
</dbReference>
<dbReference type="PROSITE" id="PS51679">
    <property type="entry name" value="SAM_MT_C5"/>
    <property type="match status" value="1"/>
</dbReference>
<evidence type="ECO:0000313" key="9">
    <source>
        <dbReference type="EMBL" id="KAG5166346.1"/>
    </source>
</evidence>
<proteinExistence type="inferred from homology"/>
<evidence type="ECO:0000256" key="2">
    <source>
        <dbReference type="ARBA" id="ARBA00022679"/>
    </source>
</evidence>
<dbReference type="InterPro" id="IPR029063">
    <property type="entry name" value="SAM-dependent_MTases_sf"/>
</dbReference>
<dbReference type="EC" id="2.1.1.204" evidence="4"/>
<dbReference type="PRINTS" id="PR00105">
    <property type="entry name" value="C5METTRFRASE"/>
</dbReference>
<evidence type="ECO:0000256" key="8">
    <source>
        <dbReference type="RuleBase" id="RU000416"/>
    </source>
</evidence>
<dbReference type="Gene3D" id="3.40.50.150">
    <property type="entry name" value="Vaccinia Virus protein VP39"/>
    <property type="match status" value="1"/>
</dbReference>